<reference evidence="11 12" key="1">
    <citation type="submission" date="2016-10" db="EMBL/GenBank/DDBJ databases">
        <authorList>
            <person name="de Groot N.N."/>
        </authorList>
    </citation>
    <scope>NUCLEOTIDE SEQUENCE [LARGE SCALE GENOMIC DNA]</scope>
    <source>
        <strain evidence="11 12">NLAE-zl-G419</strain>
    </source>
</reference>
<dbReference type="GO" id="GO:0046872">
    <property type="term" value="F:metal ion binding"/>
    <property type="evidence" value="ECO:0007669"/>
    <property type="project" value="UniProtKB-KW"/>
</dbReference>
<evidence type="ECO:0000256" key="7">
    <source>
        <dbReference type="ARBA" id="ARBA00047820"/>
    </source>
</evidence>
<dbReference type="Pfam" id="PF01368">
    <property type="entry name" value="DHH"/>
    <property type="match status" value="1"/>
</dbReference>
<dbReference type="InterPro" id="IPR038222">
    <property type="entry name" value="DHHA2_dom_sf"/>
</dbReference>
<dbReference type="Pfam" id="PF02833">
    <property type="entry name" value="DHHA2"/>
    <property type="match status" value="1"/>
</dbReference>
<dbReference type="InterPro" id="IPR028979">
    <property type="entry name" value="Ser_kin/Pase_Hpr-like_N_sf"/>
</dbReference>
<dbReference type="SUPFAM" id="SSF75138">
    <property type="entry name" value="HprK N-terminal domain-like"/>
    <property type="match status" value="1"/>
</dbReference>
<evidence type="ECO:0000313" key="11">
    <source>
        <dbReference type="EMBL" id="SFF53782.1"/>
    </source>
</evidence>
<dbReference type="InterPro" id="IPR046342">
    <property type="entry name" value="CBS_dom_sf"/>
</dbReference>
<dbReference type="RefSeq" id="WP_027637939.1">
    <property type="nucleotide sequence ID" value="NZ_BAAACD010000024.1"/>
</dbReference>
<dbReference type="Pfam" id="PF00571">
    <property type="entry name" value="CBS"/>
    <property type="match status" value="2"/>
</dbReference>
<keyword evidence="8" id="KW-0129">CBS domain</keyword>
<dbReference type="Proteomes" id="UP000246114">
    <property type="component" value="Unassembled WGS sequence"/>
</dbReference>
<dbReference type="OrthoDB" id="9766150at2"/>
<evidence type="ECO:0000313" key="12">
    <source>
        <dbReference type="Proteomes" id="UP000182135"/>
    </source>
</evidence>
<dbReference type="Gene3D" id="3.40.1390.20">
    <property type="entry name" value="HprK N-terminal domain-like"/>
    <property type="match status" value="1"/>
</dbReference>
<dbReference type="GO" id="GO:0004427">
    <property type="term" value="F:inorganic diphosphate phosphatase activity"/>
    <property type="evidence" value="ECO:0007669"/>
    <property type="project" value="UniProtKB-EC"/>
</dbReference>
<evidence type="ECO:0000256" key="4">
    <source>
        <dbReference type="ARBA" id="ARBA00022801"/>
    </source>
</evidence>
<dbReference type="EC" id="3.6.1.1" evidence="2"/>
<accession>A0A1I2JG20</accession>
<dbReference type="PANTHER" id="PTHR12112:SF22">
    <property type="entry name" value="MANGANESE-DEPENDENT INORGANIC PYROPHOSPHATASE-RELATED"/>
    <property type="match status" value="1"/>
</dbReference>
<dbReference type="SUPFAM" id="SSF64182">
    <property type="entry name" value="DHH phosphoesterases"/>
    <property type="match status" value="1"/>
</dbReference>
<dbReference type="PROSITE" id="PS51371">
    <property type="entry name" value="CBS"/>
    <property type="match status" value="2"/>
</dbReference>
<sequence>MKDVLYITGHKNPDSDSICAAIAYAYFKNKIGVSTAMAARLGEVNRETKFILDYFGVNEPTLIETVKLQVSDLHIDNIAPISKDISVKMAWAIMKKNDAKTLPVTDENNNLIGLVSLSNLTSTCMDIWDSHILGKSQTTLDNILDTLSGEIIYATDEPSFKGKIVVSAMHPDSLKDIVEEGDIALCGDREDAQSLLINSKASLIIVTGKHYLSDTLINKAKENKCSIISTPYDSFTASRLITQSIPVSYIMTTGDLVSFSTEDFVDEIKSVMLETRYRSYPVVNESNKVMGSISRYHLIAQAKKKVILVDHNEKGQSVHGLEEAEVLEIIDHHRIADIQTGNPIYFRNEPVGSTSTIVSSIFFENGIIPSKKIAGILCAAIISDTLLFRSPTCTQVDKIMANRLSKIADININEFAKEMFKAGTSLSGRTPYQMLHQDFKVFNIDNIKIGVSQINTMDIEGFQSLKDDILDLMEEYTKENSFRILVFMLTDILKEGSEILVVGPDKDIISKTFNVDFDTTNSAFLPGVLSRKKQVIPPITATIASLN</sequence>
<dbReference type="Proteomes" id="UP000182135">
    <property type="component" value="Unassembled WGS sequence"/>
</dbReference>
<dbReference type="EMBL" id="QAMZ01000053">
    <property type="protein sequence ID" value="PWL51866.1"/>
    <property type="molecule type" value="Genomic_DNA"/>
</dbReference>
<dbReference type="eggNOG" id="COG1227">
    <property type="taxonomic scope" value="Bacteria"/>
</dbReference>
<evidence type="ECO:0000256" key="2">
    <source>
        <dbReference type="ARBA" id="ARBA00012146"/>
    </source>
</evidence>
<keyword evidence="4 10" id="KW-0378">Hydrolase</keyword>
<dbReference type="PANTHER" id="PTHR12112">
    <property type="entry name" value="BNIP - RELATED"/>
    <property type="match status" value="1"/>
</dbReference>
<reference evidence="10 13" key="2">
    <citation type="submission" date="2018-03" db="EMBL/GenBank/DDBJ databases">
        <title>The uncultured portion of the human microbiome is neutrally assembled.</title>
        <authorList>
            <person name="Jeraldo P."/>
            <person name="Boardman L."/>
            <person name="White B.A."/>
            <person name="Nelson H."/>
            <person name="Goldenfeld N."/>
            <person name="Chia N."/>
        </authorList>
    </citation>
    <scope>NUCLEOTIDE SEQUENCE [LARGE SCALE GENOMIC DNA]</scope>
    <source>
        <strain evidence="10">CIM:MAG 903</strain>
    </source>
</reference>
<dbReference type="SMART" id="SM00116">
    <property type="entry name" value="CBS"/>
    <property type="match status" value="2"/>
</dbReference>
<dbReference type="Pfam" id="PF07085">
    <property type="entry name" value="DRTGG"/>
    <property type="match status" value="1"/>
</dbReference>
<dbReference type="InterPro" id="IPR001667">
    <property type="entry name" value="DDH_dom"/>
</dbReference>
<dbReference type="EMBL" id="FOOE01000002">
    <property type="protein sequence ID" value="SFF53782.1"/>
    <property type="molecule type" value="Genomic_DNA"/>
</dbReference>
<name>A0A1I2JG20_9CLOT</name>
<dbReference type="InterPro" id="IPR000644">
    <property type="entry name" value="CBS_dom"/>
</dbReference>
<proteinExistence type="predicted"/>
<keyword evidence="5" id="KW-0464">Manganese</keyword>
<comment type="catalytic activity">
    <reaction evidence="7">
        <text>diphosphate + H2O = 2 phosphate + H(+)</text>
        <dbReference type="Rhea" id="RHEA:24576"/>
        <dbReference type="ChEBI" id="CHEBI:15377"/>
        <dbReference type="ChEBI" id="CHEBI:15378"/>
        <dbReference type="ChEBI" id="CHEBI:33019"/>
        <dbReference type="ChEBI" id="CHEBI:43474"/>
        <dbReference type="EC" id="3.6.1.1"/>
    </reaction>
</comment>
<dbReference type="GO" id="GO:0005737">
    <property type="term" value="C:cytoplasm"/>
    <property type="evidence" value="ECO:0007669"/>
    <property type="project" value="InterPro"/>
</dbReference>
<feature type="domain" description="CBS" evidence="9">
    <location>
        <begin position="74"/>
        <end position="130"/>
    </location>
</feature>
<gene>
    <name evidence="10" type="ORF">DBY38_13055</name>
    <name evidence="11" type="ORF">SAMN04487885_10250</name>
</gene>
<dbReference type="AlphaFoldDB" id="A0A1I2JG20"/>
<dbReference type="Gene3D" id="3.10.310.20">
    <property type="entry name" value="DHHA2 domain"/>
    <property type="match status" value="1"/>
</dbReference>
<comment type="cofactor">
    <cofactor evidence="1">
        <name>Mn(2+)</name>
        <dbReference type="ChEBI" id="CHEBI:29035"/>
    </cofactor>
</comment>
<dbReference type="InterPro" id="IPR038763">
    <property type="entry name" value="DHH_sf"/>
</dbReference>
<evidence type="ECO:0000259" key="9">
    <source>
        <dbReference type="PROSITE" id="PS51371"/>
    </source>
</evidence>
<dbReference type="STRING" id="1529.SAMN04487885_10250"/>
<evidence type="ECO:0000313" key="13">
    <source>
        <dbReference type="Proteomes" id="UP000246114"/>
    </source>
</evidence>
<keyword evidence="3" id="KW-0479">Metal-binding</keyword>
<keyword evidence="12" id="KW-1185">Reference proteome</keyword>
<dbReference type="Gene3D" id="3.10.580.10">
    <property type="entry name" value="CBS-domain"/>
    <property type="match status" value="1"/>
</dbReference>
<evidence type="ECO:0000256" key="5">
    <source>
        <dbReference type="ARBA" id="ARBA00023211"/>
    </source>
</evidence>
<evidence type="ECO:0000256" key="6">
    <source>
        <dbReference type="ARBA" id="ARBA00032535"/>
    </source>
</evidence>
<dbReference type="InterPro" id="IPR004097">
    <property type="entry name" value="DHHA2"/>
</dbReference>
<dbReference type="NCBIfam" id="NF011442">
    <property type="entry name" value="PRK14869.1-4"/>
    <property type="match status" value="1"/>
</dbReference>
<dbReference type="SUPFAM" id="SSF54631">
    <property type="entry name" value="CBS-domain pair"/>
    <property type="match status" value="1"/>
</dbReference>
<evidence type="ECO:0000313" key="10">
    <source>
        <dbReference type="EMBL" id="PWL51866.1"/>
    </source>
</evidence>
<evidence type="ECO:0000256" key="3">
    <source>
        <dbReference type="ARBA" id="ARBA00022723"/>
    </source>
</evidence>
<feature type="domain" description="CBS" evidence="9">
    <location>
        <begin position="251"/>
        <end position="309"/>
    </location>
</feature>
<dbReference type="FunFam" id="3.90.1640.10:FF:000001">
    <property type="entry name" value="Probable manganese-dependent inorganic pyrophosphatase"/>
    <property type="match status" value="1"/>
</dbReference>
<dbReference type="CDD" id="cd04597">
    <property type="entry name" value="CBS_pair_inorgPPase"/>
    <property type="match status" value="1"/>
</dbReference>
<dbReference type="SMART" id="SM01131">
    <property type="entry name" value="DHHA2"/>
    <property type="match status" value="1"/>
</dbReference>
<protein>
    <recommendedName>
        <fullName evidence="2">inorganic diphosphatase</fullName>
        <ecNumber evidence="2">3.6.1.1</ecNumber>
    </recommendedName>
    <alternativeName>
        <fullName evidence="6">Pyrophosphate phospho-hydrolase</fullName>
    </alternativeName>
</protein>
<dbReference type="GeneID" id="90544396"/>
<dbReference type="NCBIfam" id="NF011441">
    <property type="entry name" value="PRK14869.1-3"/>
    <property type="match status" value="1"/>
</dbReference>
<evidence type="ECO:0000256" key="1">
    <source>
        <dbReference type="ARBA" id="ARBA00001936"/>
    </source>
</evidence>
<organism evidence="11 12">
    <name type="scientific">Clostridium cadaveris</name>
    <dbReference type="NCBI Taxonomy" id="1529"/>
    <lineage>
        <taxon>Bacteria</taxon>
        <taxon>Bacillati</taxon>
        <taxon>Bacillota</taxon>
        <taxon>Clostridia</taxon>
        <taxon>Eubacteriales</taxon>
        <taxon>Clostridiaceae</taxon>
        <taxon>Clostridium</taxon>
    </lineage>
</organism>
<dbReference type="NCBIfam" id="NF011443">
    <property type="entry name" value="PRK14869.1-5"/>
    <property type="match status" value="1"/>
</dbReference>
<dbReference type="NCBIfam" id="NF003877">
    <property type="entry name" value="PRK05427.1"/>
    <property type="match status" value="1"/>
</dbReference>
<dbReference type="InterPro" id="IPR010766">
    <property type="entry name" value="DRTGG"/>
</dbReference>
<evidence type="ECO:0000256" key="8">
    <source>
        <dbReference type="PROSITE-ProRule" id="PRU00703"/>
    </source>
</evidence>